<gene>
    <name evidence="1" type="ORF">PHATRDRAFT_46586</name>
</gene>
<dbReference type="PaxDb" id="2850-Phatr46586"/>
<dbReference type="eggNOG" id="KOG3187">
    <property type="taxonomic scope" value="Eukaryota"/>
</dbReference>
<organism evidence="1 2">
    <name type="scientific">Phaeodactylum tricornutum (strain CCAP 1055/1)</name>
    <dbReference type="NCBI Taxonomy" id="556484"/>
    <lineage>
        <taxon>Eukaryota</taxon>
        <taxon>Sar</taxon>
        <taxon>Stramenopiles</taxon>
        <taxon>Ochrophyta</taxon>
        <taxon>Bacillariophyta</taxon>
        <taxon>Bacillariophyceae</taxon>
        <taxon>Bacillariophycidae</taxon>
        <taxon>Naviculales</taxon>
        <taxon>Phaeodactylaceae</taxon>
        <taxon>Phaeodactylum</taxon>
    </lineage>
</organism>
<sequence>MEWPLQNATTGKPVTTPTNQDILLAAAEAASREAPEMVASFVAGMKACQNWRSEYVALMEAFVRIQANVTPTTAVAMCRAGLVEATNAFRFHRDDAQSAPFAEAFTQEWEALETETFRGSQNSTEKVQFALASPHGTDANPIFVSGAEAVAQLKVWSDYGCMEPSAAEHATRVCTMKDISSLVRGKTFVLLGVTSEMGPASTLLKIPGAHVIGVSRSGPKLQTLVDFLHQSGFSDTILQVPKGGADLLKQAPQISRWIVESAPKDRPIIIMPLAYMDGEANVRVTIAMDGIVNYIRERRSDVSLTYLTSPTTVYAIPREAANDSKRRHDEGNIYMRAINLMSLGRLAKPSNVWLGETGSLLIYNGLLHLQGPNYALAKIMQQWRCMVAYEEGIIVAAPHAPGTRTYSVVHSLQAAAALEGFQYMEPMIAFDVLPCSTLMTAIILDQVNECSPAKLKHPMELFMDGSVHGGLWRCPFSSDSIGPLAYVLGQMIARKGWCPSGALASQPLASQEST</sequence>
<evidence type="ECO:0000313" key="2">
    <source>
        <dbReference type="Proteomes" id="UP000000759"/>
    </source>
</evidence>
<keyword evidence="2" id="KW-1185">Reference proteome</keyword>
<dbReference type="GeneID" id="7201859"/>
<reference evidence="1 2" key="1">
    <citation type="journal article" date="2008" name="Nature">
        <title>The Phaeodactylum genome reveals the evolutionary history of diatom genomes.</title>
        <authorList>
            <person name="Bowler C."/>
            <person name="Allen A.E."/>
            <person name="Badger J.H."/>
            <person name="Grimwood J."/>
            <person name="Jabbari K."/>
            <person name="Kuo A."/>
            <person name="Maheswari U."/>
            <person name="Martens C."/>
            <person name="Maumus F."/>
            <person name="Otillar R.P."/>
            <person name="Rayko E."/>
            <person name="Salamov A."/>
            <person name="Vandepoele K."/>
            <person name="Beszteri B."/>
            <person name="Gruber A."/>
            <person name="Heijde M."/>
            <person name="Katinka M."/>
            <person name="Mock T."/>
            <person name="Valentin K."/>
            <person name="Verret F."/>
            <person name="Berges J.A."/>
            <person name="Brownlee C."/>
            <person name="Cadoret J.P."/>
            <person name="Chiovitti A."/>
            <person name="Choi C.J."/>
            <person name="Coesel S."/>
            <person name="De Martino A."/>
            <person name="Detter J.C."/>
            <person name="Durkin C."/>
            <person name="Falciatore A."/>
            <person name="Fournet J."/>
            <person name="Haruta M."/>
            <person name="Huysman M.J."/>
            <person name="Jenkins B.D."/>
            <person name="Jiroutova K."/>
            <person name="Jorgensen R.E."/>
            <person name="Joubert Y."/>
            <person name="Kaplan A."/>
            <person name="Kroger N."/>
            <person name="Kroth P.G."/>
            <person name="La Roche J."/>
            <person name="Lindquist E."/>
            <person name="Lommer M."/>
            <person name="Martin-Jezequel V."/>
            <person name="Lopez P.J."/>
            <person name="Lucas S."/>
            <person name="Mangogna M."/>
            <person name="McGinnis K."/>
            <person name="Medlin L.K."/>
            <person name="Montsant A."/>
            <person name="Oudot-Le Secq M.P."/>
            <person name="Napoli C."/>
            <person name="Obornik M."/>
            <person name="Parker M.S."/>
            <person name="Petit J.L."/>
            <person name="Porcel B.M."/>
            <person name="Poulsen N."/>
            <person name="Robison M."/>
            <person name="Rychlewski L."/>
            <person name="Rynearson T.A."/>
            <person name="Schmutz J."/>
            <person name="Shapiro H."/>
            <person name="Siaut M."/>
            <person name="Stanley M."/>
            <person name="Sussman M.R."/>
            <person name="Taylor A.R."/>
            <person name="Vardi A."/>
            <person name="von Dassow P."/>
            <person name="Vyverman W."/>
            <person name="Willis A."/>
            <person name="Wyrwicz L.S."/>
            <person name="Rokhsar D.S."/>
            <person name="Weissenbach J."/>
            <person name="Armbrust E.V."/>
            <person name="Green B.R."/>
            <person name="Van de Peer Y."/>
            <person name="Grigoriev I.V."/>
        </authorList>
    </citation>
    <scope>NUCLEOTIDE SEQUENCE [LARGE SCALE GENOMIC DNA]</scope>
    <source>
        <strain evidence="1 2">CCAP 1055/1</strain>
    </source>
</reference>
<dbReference type="OMA" id="CAFTAES"/>
<proteinExistence type="predicted"/>
<dbReference type="HOGENOM" id="CLU_043113_0_0_1"/>
<name>B7G1R5_PHATC</name>
<dbReference type="KEGG" id="pti:PHATRDRAFT_46586"/>
<dbReference type="OrthoDB" id="45357at2759"/>
<dbReference type="RefSeq" id="XP_002180900.1">
    <property type="nucleotide sequence ID" value="XM_002180864.1"/>
</dbReference>
<dbReference type="EMBL" id="CM000613">
    <property type="protein sequence ID" value="EEC47552.1"/>
    <property type="molecule type" value="Genomic_DNA"/>
</dbReference>
<dbReference type="AlphaFoldDB" id="B7G1R5"/>
<protein>
    <submittedName>
        <fullName evidence="1">Uncharacterized protein</fullName>
    </submittedName>
</protein>
<reference evidence="2" key="2">
    <citation type="submission" date="2008-08" db="EMBL/GenBank/DDBJ databases">
        <authorList>
            <consortium name="Diatom Consortium"/>
            <person name="Grigoriev I."/>
            <person name="Grimwood J."/>
            <person name="Kuo A."/>
            <person name="Otillar R.P."/>
            <person name="Salamov A."/>
            <person name="Detter J.C."/>
            <person name="Lindquist E."/>
            <person name="Shapiro H."/>
            <person name="Lucas S."/>
            <person name="Glavina del Rio T."/>
            <person name="Pitluck S."/>
            <person name="Rokhsar D."/>
            <person name="Bowler C."/>
        </authorList>
    </citation>
    <scope>GENOME REANNOTATION</scope>
    <source>
        <strain evidence="2">CCAP 1055/1</strain>
    </source>
</reference>
<accession>B7G1R5</accession>
<evidence type="ECO:0000313" key="1">
    <source>
        <dbReference type="EMBL" id="EEC47552.1"/>
    </source>
</evidence>
<dbReference type="Proteomes" id="UP000000759">
    <property type="component" value="Chromosome 10"/>
</dbReference>
<dbReference type="InParanoid" id="B7G1R5"/>